<evidence type="ECO:0000313" key="3">
    <source>
        <dbReference type="Proteomes" id="UP000281112"/>
    </source>
</evidence>
<dbReference type="PANTHER" id="PTHR38602:SF1">
    <property type="entry name" value="INNER MEMBRANE PROTEIN"/>
    <property type="match status" value="1"/>
</dbReference>
<organism evidence="2 3">
    <name type="scientific">Vibrio viridaestus</name>
    <dbReference type="NCBI Taxonomy" id="2487322"/>
    <lineage>
        <taxon>Bacteria</taxon>
        <taxon>Pseudomonadati</taxon>
        <taxon>Pseudomonadota</taxon>
        <taxon>Gammaproteobacteria</taxon>
        <taxon>Vibrionales</taxon>
        <taxon>Vibrionaceae</taxon>
        <taxon>Vibrio</taxon>
    </lineage>
</organism>
<keyword evidence="3" id="KW-1185">Reference proteome</keyword>
<dbReference type="EMBL" id="RJVQ01000016">
    <property type="protein sequence ID" value="RQW61147.1"/>
    <property type="molecule type" value="Genomic_DNA"/>
</dbReference>
<evidence type="ECO:0000256" key="1">
    <source>
        <dbReference type="SAM" id="Phobius"/>
    </source>
</evidence>
<name>A0A3N9TAG0_9VIBR</name>
<comment type="caution">
    <text evidence="2">The sequence shown here is derived from an EMBL/GenBank/DDBJ whole genome shotgun (WGS) entry which is preliminary data.</text>
</comment>
<proteinExistence type="predicted"/>
<accession>A0A3N9TAG0</accession>
<evidence type="ECO:0000313" key="2">
    <source>
        <dbReference type="EMBL" id="RQW61147.1"/>
    </source>
</evidence>
<dbReference type="PANTHER" id="PTHR38602">
    <property type="entry name" value="INNER MEMBRANE PROTEIN-RELATED"/>
    <property type="match status" value="1"/>
</dbReference>
<keyword evidence="1" id="KW-1133">Transmembrane helix</keyword>
<dbReference type="Pfam" id="PF09838">
    <property type="entry name" value="DUF2065"/>
    <property type="match status" value="1"/>
</dbReference>
<dbReference type="AlphaFoldDB" id="A0A3N9TAG0"/>
<dbReference type="OrthoDB" id="9182237at2"/>
<dbReference type="Proteomes" id="UP000281112">
    <property type="component" value="Unassembled WGS sequence"/>
</dbReference>
<keyword evidence="1" id="KW-0812">Transmembrane</keyword>
<reference evidence="2 3" key="1">
    <citation type="submission" date="2018-11" db="EMBL/GenBank/DDBJ databases">
        <title>Vibrio LJC006 sp. nov., isolated from seawater during the bloom of the enteromorpha.</title>
        <authorList>
            <person name="Liang J."/>
        </authorList>
    </citation>
    <scope>NUCLEOTIDE SEQUENCE [LARGE SCALE GENOMIC DNA]</scope>
    <source>
        <strain evidence="2 3">LJC006</strain>
    </source>
</reference>
<dbReference type="RefSeq" id="WP_124939165.1">
    <property type="nucleotide sequence ID" value="NZ_RJVQ01000016.1"/>
</dbReference>
<protein>
    <submittedName>
        <fullName evidence="2">DUF2065 domain-containing protein</fullName>
    </submittedName>
</protein>
<keyword evidence="1" id="KW-0472">Membrane</keyword>
<sequence length="62" mass="6991">MAHSIWLAFGLLLLVEGIGPFISPRKWRNTILLLVGQTDDNLRRIGGSLVVAGFVICYFYLR</sequence>
<dbReference type="InterPro" id="IPR019201">
    <property type="entry name" value="DUF2065"/>
</dbReference>
<gene>
    <name evidence="2" type="ORF">EES38_20995</name>
</gene>
<feature type="transmembrane region" description="Helical" evidence="1">
    <location>
        <begin position="41"/>
        <end position="61"/>
    </location>
</feature>